<gene>
    <name evidence="1" type="ORF">BGK67_01960</name>
</gene>
<protein>
    <submittedName>
        <fullName evidence="1">Uncharacterized protein</fullName>
    </submittedName>
</protein>
<keyword evidence="2" id="KW-1185">Reference proteome</keyword>
<name>A0A1E5PLP0_9ACTN</name>
<evidence type="ECO:0000313" key="2">
    <source>
        <dbReference type="Proteomes" id="UP000095705"/>
    </source>
</evidence>
<accession>A0A1E5PLP0</accession>
<organism evidence="1 2">
    <name type="scientific">Streptomyces subrutilus</name>
    <dbReference type="NCBI Taxonomy" id="36818"/>
    <lineage>
        <taxon>Bacteria</taxon>
        <taxon>Bacillati</taxon>
        <taxon>Actinomycetota</taxon>
        <taxon>Actinomycetes</taxon>
        <taxon>Kitasatosporales</taxon>
        <taxon>Streptomycetaceae</taxon>
        <taxon>Streptomyces</taxon>
    </lineage>
</organism>
<dbReference type="RefSeq" id="WP_069918426.1">
    <property type="nucleotide sequence ID" value="NZ_MEHK01000001.1"/>
</dbReference>
<dbReference type="AlphaFoldDB" id="A0A1E5PLP0"/>
<dbReference type="EMBL" id="MEHK01000001">
    <property type="protein sequence ID" value="OEJ30282.1"/>
    <property type="molecule type" value="Genomic_DNA"/>
</dbReference>
<dbReference type="Proteomes" id="UP000095705">
    <property type="component" value="Unassembled WGS sequence"/>
</dbReference>
<evidence type="ECO:0000313" key="1">
    <source>
        <dbReference type="EMBL" id="OEJ30282.1"/>
    </source>
</evidence>
<sequence>MDMDDEDFLGVLLDASTDTRLKLLTGDEARAVTMLLGALEEETRSEEVRQAAGEMRYRLVCRLAQPAARAGGARQVGLPGSNR</sequence>
<reference evidence="1 2" key="1">
    <citation type="submission" date="2016-08" db="EMBL/GenBank/DDBJ databases">
        <title>The complete genome of Streptomyces subrutilus 10-1-1.</title>
        <authorList>
            <person name="Chen X."/>
        </authorList>
    </citation>
    <scope>NUCLEOTIDE SEQUENCE [LARGE SCALE GENOMIC DNA]</scope>
    <source>
        <strain evidence="1 2">10-1-1</strain>
    </source>
</reference>
<comment type="caution">
    <text evidence="1">The sequence shown here is derived from an EMBL/GenBank/DDBJ whole genome shotgun (WGS) entry which is preliminary data.</text>
</comment>
<proteinExistence type="predicted"/>